<dbReference type="Proteomes" id="UP001148629">
    <property type="component" value="Unassembled WGS sequence"/>
</dbReference>
<sequence>MKFTSVALVAYHAVCIFALPSSPQAECGALGVMDWSKEDLPDYVDRKNLRKCREHPANIVSPNKRAENPLQERICIPPGDKELWGCDEETGYCWQNCGKVREGEWCWEAFNYGRGAWSKCKKHDDCFFNTEEGRDVRLVAVRVVGVDVESWVAISVFLPSKRPDDPPSVAQTPARAEMKYPPTPQFGPPIGT</sequence>
<keyword evidence="2" id="KW-1185">Reference proteome</keyword>
<organism evidence="1 2">
    <name type="scientific">Fusarium decemcellulare</name>
    <dbReference type="NCBI Taxonomy" id="57161"/>
    <lineage>
        <taxon>Eukaryota</taxon>
        <taxon>Fungi</taxon>
        <taxon>Dikarya</taxon>
        <taxon>Ascomycota</taxon>
        <taxon>Pezizomycotina</taxon>
        <taxon>Sordariomycetes</taxon>
        <taxon>Hypocreomycetidae</taxon>
        <taxon>Hypocreales</taxon>
        <taxon>Nectriaceae</taxon>
        <taxon>Fusarium</taxon>
        <taxon>Fusarium decemcellulare species complex</taxon>
    </lineage>
</organism>
<reference evidence="1" key="1">
    <citation type="submission" date="2022-08" db="EMBL/GenBank/DDBJ databases">
        <title>Genome Sequence of Fusarium decemcellulare.</title>
        <authorList>
            <person name="Buettner E."/>
        </authorList>
    </citation>
    <scope>NUCLEOTIDE SEQUENCE</scope>
    <source>
        <strain evidence="1">Babe19</strain>
    </source>
</reference>
<evidence type="ECO:0000313" key="1">
    <source>
        <dbReference type="EMBL" id="KAJ3549414.1"/>
    </source>
</evidence>
<protein>
    <submittedName>
        <fullName evidence="1">Uncharacterized protein</fullName>
    </submittedName>
</protein>
<name>A0ACC1SZE8_9HYPO</name>
<comment type="caution">
    <text evidence="1">The sequence shown here is derived from an EMBL/GenBank/DDBJ whole genome shotgun (WGS) entry which is preliminary data.</text>
</comment>
<accession>A0ACC1SZE8</accession>
<gene>
    <name evidence="1" type="ORF">NM208_g512</name>
</gene>
<dbReference type="EMBL" id="JANRMS010000023">
    <property type="protein sequence ID" value="KAJ3549414.1"/>
    <property type="molecule type" value="Genomic_DNA"/>
</dbReference>
<evidence type="ECO:0000313" key="2">
    <source>
        <dbReference type="Proteomes" id="UP001148629"/>
    </source>
</evidence>
<proteinExistence type="predicted"/>